<accession>B2WCF5</accession>
<dbReference type="EMBL" id="DS231622">
    <property type="protein sequence ID" value="EDU50583.1"/>
    <property type="molecule type" value="Genomic_DNA"/>
</dbReference>
<dbReference type="GeneID" id="6345936"/>
<feature type="region of interest" description="Disordered" evidence="1">
    <location>
        <begin position="732"/>
        <end position="767"/>
    </location>
</feature>
<evidence type="ECO:0000256" key="1">
    <source>
        <dbReference type="SAM" id="MobiDB-lite"/>
    </source>
</evidence>
<proteinExistence type="predicted"/>
<dbReference type="Proteomes" id="UP000001471">
    <property type="component" value="Unassembled WGS sequence"/>
</dbReference>
<sequence>MAMTNYVAWDLEREHGDLGLDSPARKPPLSPLGQVLTSKIASKSVQKYMEEIVDAAGGNVSLAKARLDLLHTMETLDDLEARRDQLPTNIVAMFESGLKRIETQPGNQHEIALKALGAAATDIRGAEVPVLREKLQKFDIRSGEDILEAVRGFLLSTPTDTESLRLAAFHLSFFRYITERSWDYHRRSWESLRGEWDIDAPSHSRGDSKFTTKKEKDRCVFCWTLGQDIEKLSPLLKHEKNAWPVYRWNIRSLAKIRESLEAIVVTFRYVHPVSEIRNSAYTKVALPTRTFFLFPEAEMQPLPKLEDLGPSTNPEHNGGHQIRAWVHNCDTTHEDCMKRRKLTPKSKRFIPTRLLDISEEPGEPIRVIETATTSVQGPYCTLSHCWGLIEFQQLRDANRERFMKEGIPWHLFTKNFQDAIEVARSLEVGYIWIDSLCIIQKSKADWDKEAGRMHLVYRNSYCNIAVVDSKDSTGGAFRNRDPENVAPVRYRPVNDSPLFGNKEKEWIVVAEDLWERELIQSFLYVRGWVFQERMLAPRILHFAEKQIFWDCPSLSACETLPGGLPQPMDRVAGPDRHWRGRLQVSEGSDEPLAGAIDQPMESFWKTAVRKYTSCNLTNGSDKLIAMWGIAKLVRDALGVEYAEGLWQADLEDQLSWHVAECKLLKRPSECPEWNLARNIPSWSWASMDGEIVVPDRMSDKPHYRVTDHNGRPIKVNIKGRQSLTQAIASRTVPQAPPAPVRVRSDSGAEIQRRNVQSRKEHGDLSGEKEFHKSVVPEKINDDEEPKLVSQSIRIQGRIGRGRLEGNDAGDKWTLQVRGTADFEIEAFPDTVPNLRDPVDVWPFYVVLSAKQVYIPQSFLSKVSEPQHIQRRDTNRDTHRLASIDELVEAEPEEEVDYAGHGILLKPTGGNHFRRTGAFRFAHASERVFQILQGQENCRFWLD</sequence>
<dbReference type="HOGENOM" id="CLU_002639_5_3_1"/>
<gene>
    <name evidence="3" type="ORF">PTRG_07664</name>
</gene>
<dbReference type="Pfam" id="PF06985">
    <property type="entry name" value="HET"/>
    <property type="match status" value="1"/>
</dbReference>
<dbReference type="eggNOG" id="ENOG502SKXB">
    <property type="taxonomic scope" value="Eukaryota"/>
</dbReference>
<reference evidence="4" key="1">
    <citation type="journal article" date="2013" name="G3 (Bethesda)">
        <title>Comparative genomics of a plant-pathogenic fungus, Pyrenophora tritici-repentis, reveals transduplication and the impact of repeat elements on pathogenicity and population divergence.</title>
        <authorList>
            <person name="Manning V.A."/>
            <person name="Pandelova I."/>
            <person name="Dhillon B."/>
            <person name="Wilhelm L.J."/>
            <person name="Goodwin S.B."/>
            <person name="Berlin A.M."/>
            <person name="Figueroa M."/>
            <person name="Freitag M."/>
            <person name="Hane J.K."/>
            <person name="Henrissat B."/>
            <person name="Holman W.H."/>
            <person name="Kodira C.D."/>
            <person name="Martin J."/>
            <person name="Oliver R.P."/>
            <person name="Robbertse B."/>
            <person name="Schackwitz W."/>
            <person name="Schwartz D.C."/>
            <person name="Spatafora J.W."/>
            <person name="Turgeon B.G."/>
            <person name="Yandava C."/>
            <person name="Young S."/>
            <person name="Zhou S."/>
            <person name="Zeng Q."/>
            <person name="Grigoriev I.V."/>
            <person name="Ma L.-J."/>
            <person name="Ciuffetti L.M."/>
        </authorList>
    </citation>
    <scope>NUCLEOTIDE SEQUENCE [LARGE SCALE GENOMIC DNA]</scope>
    <source>
        <strain evidence="4">Pt-1C-BFP</strain>
    </source>
</reference>
<dbReference type="InParanoid" id="B2WCF5"/>
<dbReference type="AlphaFoldDB" id="B2WCF5"/>
<protein>
    <submittedName>
        <fullName evidence="3">Tol protein</fullName>
    </submittedName>
</protein>
<dbReference type="KEGG" id="ptrr:6345936"/>
<organism evidence="3 4">
    <name type="scientific">Pyrenophora tritici-repentis (strain Pt-1C-BFP)</name>
    <name type="common">Wheat tan spot fungus</name>
    <name type="synonym">Drechslera tritici-repentis</name>
    <dbReference type="NCBI Taxonomy" id="426418"/>
    <lineage>
        <taxon>Eukaryota</taxon>
        <taxon>Fungi</taxon>
        <taxon>Dikarya</taxon>
        <taxon>Ascomycota</taxon>
        <taxon>Pezizomycotina</taxon>
        <taxon>Dothideomycetes</taxon>
        <taxon>Pleosporomycetidae</taxon>
        <taxon>Pleosporales</taxon>
        <taxon>Pleosporineae</taxon>
        <taxon>Pleosporaceae</taxon>
        <taxon>Pyrenophora</taxon>
    </lineage>
</organism>
<name>B2WCF5_PYRTR</name>
<evidence type="ECO:0000259" key="2">
    <source>
        <dbReference type="Pfam" id="PF06985"/>
    </source>
</evidence>
<dbReference type="PANTHER" id="PTHR33112:SF10">
    <property type="entry name" value="TOL"/>
    <property type="match status" value="1"/>
</dbReference>
<dbReference type="OrthoDB" id="5362512at2759"/>
<evidence type="ECO:0000313" key="4">
    <source>
        <dbReference type="Proteomes" id="UP000001471"/>
    </source>
</evidence>
<feature type="domain" description="Heterokaryon incompatibility" evidence="2">
    <location>
        <begin position="379"/>
        <end position="532"/>
    </location>
</feature>
<evidence type="ECO:0000313" key="3">
    <source>
        <dbReference type="EMBL" id="EDU50583.1"/>
    </source>
</evidence>
<feature type="compositionally biased region" description="Basic and acidic residues" evidence="1">
    <location>
        <begin position="742"/>
        <end position="767"/>
    </location>
</feature>
<dbReference type="InterPro" id="IPR010730">
    <property type="entry name" value="HET"/>
</dbReference>
<dbReference type="PANTHER" id="PTHR33112">
    <property type="entry name" value="DOMAIN PROTEIN, PUTATIVE-RELATED"/>
    <property type="match status" value="1"/>
</dbReference>